<name>A0A367RNR5_NOSPU</name>
<protein>
    <submittedName>
        <fullName evidence="1">Uncharacterized protein</fullName>
    </submittedName>
</protein>
<sequence>MSEAIIFNLNSIHYTAQRIKKIVEPPSFFLVRWMVIRMRMSVSVFVSVIDGFHLSIPWVNAIKKKGSWGWELDIGHWVWIFPYSLFPIPYSPSLPFN</sequence>
<organism evidence="1 2">
    <name type="scientific">Nostoc punctiforme NIES-2108</name>
    <dbReference type="NCBI Taxonomy" id="1356359"/>
    <lineage>
        <taxon>Bacteria</taxon>
        <taxon>Bacillati</taxon>
        <taxon>Cyanobacteriota</taxon>
        <taxon>Cyanophyceae</taxon>
        <taxon>Nostocales</taxon>
        <taxon>Nostocaceae</taxon>
        <taxon>Nostoc</taxon>
    </lineage>
</organism>
<evidence type="ECO:0000313" key="1">
    <source>
        <dbReference type="EMBL" id="RCJ38197.1"/>
    </source>
</evidence>
<evidence type="ECO:0000313" key="2">
    <source>
        <dbReference type="Proteomes" id="UP000252085"/>
    </source>
</evidence>
<proteinExistence type="predicted"/>
<dbReference type="EMBL" id="LXQE01000125">
    <property type="protein sequence ID" value="RCJ38197.1"/>
    <property type="molecule type" value="Genomic_DNA"/>
</dbReference>
<dbReference type="Proteomes" id="UP000252085">
    <property type="component" value="Unassembled WGS sequence"/>
</dbReference>
<gene>
    <name evidence="1" type="ORF">A6769_10670</name>
</gene>
<comment type="caution">
    <text evidence="1">The sequence shown here is derived from an EMBL/GenBank/DDBJ whole genome shotgun (WGS) entry which is preliminary data.</text>
</comment>
<accession>A0A367RNR5</accession>
<dbReference type="AlphaFoldDB" id="A0A367RNR5"/>
<reference evidence="1 2" key="1">
    <citation type="submission" date="2016-04" db="EMBL/GenBank/DDBJ databases">
        <authorList>
            <person name="Evans L.H."/>
            <person name="Alamgir A."/>
            <person name="Owens N."/>
            <person name="Weber N.D."/>
            <person name="Virtaneva K."/>
            <person name="Barbian K."/>
            <person name="Babar A."/>
            <person name="Rosenke K."/>
        </authorList>
    </citation>
    <scope>NUCLEOTIDE SEQUENCE [LARGE SCALE GENOMIC DNA]</scope>
    <source>
        <strain evidence="1">NIES-2108</strain>
    </source>
</reference>